<sequence>MAKTAPEPDTAELAKHDGLTTPDTSENKRIPVPFKEHLEPEQQGG</sequence>
<organism evidence="2">
    <name type="scientific">Acinetobacter baumannii</name>
    <dbReference type="NCBI Taxonomy" id="470"/>
    <lineage>
        <taxon>Bacteria</taxon>
        <taxon>Pseudomonadati</taxon>
        <taxon>Pseudomonadota</taxon>
        <taxon>Gammaproteobacteria</taxon>
        <taxon>Moraxellales</taxon>
        <taxon>Moraxellaceae</taxon>
        <taxon>Acinetobacter</taxon>
        <taxon>Acinetobacter calcoaceticus/baumannii complex</taxon>
    </lineage>
</organism>
<proteinExistence type="predicted"/>
<protein>
    <submittedName>
        <fullName evidence="2">Uncharacterized protein</fullName>
    </submittedName>
</protein>
<geneLocation type="plasmid" evidence="2">
    <name>ABA02</name>
</geneLocation>
<feature type="compositionally biased region" description="Basic and acidic residues" evidence="1">
    <location>
        <begin position="25"/>
        <end position="45"/>
    </location>
</feature>
<dbReference type="AlphaFoldDB" id="A0A125S0T6"/>
<name>A0A125S0T6_ACIBA</name>
<evidence type="ECO:0000256" key="1">
    <source>
        <dbReference type="SAM" id="MobiDB-lite"/>
    </source>
</evidence>
<dbReference type="EMBL" id="KU500415">
    <property type="protein sequence ID" value="AMD83622.1"/>
    <property type="molecule type" value="Genomic_DNA"/>
</dbReference>
<reference evidence="2" key="1">
    <citation type="submission" date="2016-01" db="EMBL/GenBank/DDBJ databases">
        <title>Study of multiresistant nosocomial pathogen Acinetobacter baumannii.</title>
        <authorList>
            <person name="Vaidya J.B."/>
            <person name="Charde V.N."/>
        </authorList>
    </citation>
    <scope>NUCLEOTIDE SEQUENCE</scope>
    <source>
        <strain evidence="2">JV1</strain>
        <plasmid evidence="2">ABA02</plasmid>
    </source>
</reference>
<feature type="region of interest" description="Disordered" evidence="1">
    <location>
        <begin position="1"/>
        <end position="45"/>
    </location>
</feature>
<evidence type="ECO:0000313" key="2">
    <source>
        <dbReference type="EMBL" id="AMD83622.1"/>
    </source>
</evidence>
<accession>A0A125S0T6</accession>
<keyword evidence="2" id="KW-0614">Plasmid</keyword>